<evidence type="ECO:0000313" key="3">
    <source>
        <dbReference type="Proteomes" id="UP001273935"/>
    </source>
</evidence>
<comment type="caution">
    <text evidence="2">The sequence shown here is derived from an EMBL/GenBank/DDBJ whole genome shotgun (WGS) entry which is preliminary data.</text>
</comment>
<dbReference type="InterPro" id="IPR025743">
    <property type="entry name" value="TssM1_N"/>
</dbReference>
<feature type="non-terminal residue" evidence="2">
    <location>
        <position position="1"/>
    </location>
</feature>
<evidence type="ECO:0000313" key="2">
    <source>
        <dbReference type="EMBL" id="MDV3444013.1"/>
    </source>
</evidence>
<proteinExistence type="predicted"/>
<accession>A0ABU3Y1H3</accession>
<dbReference type="EMBL" id="JAWJUL010000551">
    <property type="protein sequence ID" value="MDV3444013.1"/>
    <property type="molecule type" value="Genomic_DNA"/>
</dbReference>
<name>A0ABU3Y1H3_9GAMM</name>
<dbReference type="RefSeq" id="WP_317234927.1">
    <property type="nucleotide sequence ID" value="NZ_JAWJUL010000551.1"/>
</dbReference>
<evidence type="ECO:0000259" key="1">
    <source>
        <dbReference type="Pfam" id="PF14331"/>
    </source>
</evidence>
<dbReference type="Pfam" id="PF14331">
    <property type="entry name" value="IcmF-related_N"/>
    <property type="match status" value="1"/>
</dbReference>
<reference evidence="2 3" key="1">
    <citation type="submission" date="2023-10" db="EMBL/GenBank/DDBJ databases">
        <title>Pseudomonas otitidis isolated from a paediatric patient with cystic fibrosis in Chile.</title>
        <authorList>
            <person name="Amsteins-Romero L."/>
            <person name="Opazo-Capurro A."/>
            <person name="Matus-Kohler M."/>
            <person name="Gonzalez-Rocha G."/>
        </authorList>
    </citation>
    <scope>NUCLEOTIDE SEQUENCE [LARGE SCALE GENOMIC DNA]</scope>
    <source>
        <strain evidence="2 3">P-714</strain>
    </source>
</reference>
<feature type="non-terminal residue" evidence="2">
    <location>
        <position position="70"/>
    </location>
</feature>
<organism evidence="2 3">
    <name type="scientific">Metapseudomonas otitidis</name>
    <dbReference type="NCBI Taxonomy" id="319939"/>
    <lineage>
        <taxon>Bacteria</taxon>
        <taxon>Pseudomonadati</taxon>
        <taxon>Pseudomonadota</taxon>
        <taxon>Gammaproteobacteria</taxon>
        <taxon>Pseudomonadales</taxon>
        <taxon>Pseudomonadaceae</taxon>
        <taxon>Metapseudomonas</taxon>
    </lineage>
</organism>
<sequence>ERPLLRGVYFTSGTQEGSPIDRLIGAMAQSMNLDRQHVALGRAEGLQLAVQRLHPRIHFGDVGLVGAEAG</sequence>
<gene>
    <name evidence="2" type="ORF">R0G64_32265</name>
</gene>
<feature type="domain" description="Type VI secretion system component TssM1 N-terminal" evidence="1">
    <location>
        <begin position="1"/>
        <end position="67"/>
    </location>
</feature>
<keyword evidence="3" id="KW-1185">Reference proteome</keyword>
<dbReference type="Proteomes" id="UP001273935">
    <property type="component" value="Unassembled WGS sequence"/>
</dbReference>
<protein>
    <submittedName>
        <fullName evidence="2">Type VI secretion protein IcmF/TssM N-terminal domain-containing protein</fullName>
    </submittedName>
</protein>